<comment type="caution">
    <text evidence="1">The sequence shown here is derived from an EMBL/GenBank/DDBJ whole genome shotgun (WGS) entry which is preliminary data.</text>
</comment>
<dbReference type="Proteomes" id="UP001437256">
    <property type="component" value="Unassembled WGS sequence"/>
</dbReference>
<gene>
    <name evidence="1" type="ORF">AAF712_000682</name>
</gene>
<accession>A0ABR3ACU0</accession>
<evidence type="ECO:0000313" key="2">
    <source>
        <dbReference type="Proteomes" id="UP001437256"/>
    </source>
</evidence>
<proteinExistence type="predicted"/>
<keyword evidence="2" id="KW-1185">Reference proteome</keyword>
<dbReference type="EMBL" id="JBBXMP010000002">
    <property type="protein sequence ID" value="KAL0071760.1"/>
    <property type="molecule type" value="Genomic_DNA"/>
</dbReference>
<sequence length="115" mass="13192">MTIRDPEWLYASIFNPLAALPLLQELSVGDFSGYFNNGIQRISTPPHLFNHGRLTSLTFDVRFTHENDYISSLTEISAHNPKITHLKLNNYISIAQHGTKIYVFSSKMSMFILYL</sequence>
<reference evidence="1 2" key="1">
    <citation type="submission" date="2024-05" db="EMBL/GenBank/DDBJ databases">
        <title>A draft genome resource for the thread blight pathogen Marasmius tenuissimus strain MS-2.</title>
        <authorList>
            <person name="Yulfo-Soto G.E."/>
            <person name="Baruah I.K."/>
            <person name="Amoako-Attah I."/>
            <person name="Bukari Y."/>
            <person name="Meinhardt L.W."/>
            <person name="Bailey B.A."/>
            <person name="Cohen S.P."/>
        </authorList>
    </citation>
    <scope>NUCLEOTIDE SEQUENCE [LARGE SCALE GENOMIC DNA]</scope>
    <source>
        <strain evidence="1 2">MS-2</strain>
    </source>
</reference>
<protein>
    <submittedName>
        <fullName evidence="1">Uncharacterized protein</fullName>
    </submittedName>
</protein>
<name>A0ABR3ACU0_9AGAR</name>
<organism evidence="1 2">
    <name type="scientific">Marasmius tenuissimus</name>
    <dbReference type="NCBI Taxonomy" id="585030"/>
    <lineage>
        <taxon>Eukaryota</taxon>
        <taxon>Fungi</taxon>
        <taxon>Dikarya</taxon>
        <taxon>Basidiomycota</taxon>
        <taxon>Agaricomycotina</taxon>
        <taxon>Agaricomycetes</taxon>
        <taxon>Agaricomycetidae</taxon>
        <taxon>Agaricales</taxon>
        <taxon>Marasmiineae</taxon>
        <taxon>Marasmiaceae</taxon>
        <taxon>Marasmius</taxon>
    </lineage>
</organism>
<evidence type="ECO:0000313" key="1">
    <source>
        <dbReference type="EMBL" id="KAL0071760.1"/>
    </source>
</evidence>